<dbReference type="GO" id="GO:0005634">
    <property type="term" value="C:nucleus"/>
    <property type="evidence" value="ECO:0007669"/>
    <property type="project" value="TreeGrafter"/>
</dbReference>
<name>A0A3M7P595_BRAPC</name>
<keyword evidence="5" id="KW-1185">Reference proteome</keyword>
<dbReference type="GO" id="GO:0052717">
    <property type="term" value="F:tRNA-specific adenosine-34 deaminase activity"/>
    <property type="evidence" value="ECO:0007669"/>
    <property type="project" value="TreeGrafter"/>
</dbReference>
<dbReference type="OrthoDB" id="3180714at2759"/>
<dbReference type="PANTHER" id="PTHR11079">
    <property type="entry name" value="CYTOSINE DEAMINASE FAMILY MEMBER"/>
    <property type="match status" value="1"/>
</dbReference>
<dbReference type="EMBL" id="REGN01013197">
    <property type="protein sequence ID" value="RMZ94248.1"/>
    <property type="molecule type" value="Genomic_DNA"/>
</dbReference>
<evidence type="ECO:0000256" key="1">
    <source>
        <dbReference type="ARBA" id="ARBA00022694"/>
    </source>
</evidence>
<dbReference type="InterPro" id="IPR002125">
    <property type="entry name" value="CMP_dCMP_dom"/>
</dbReference>
<accession>A0A3M7P595</accession>
<evidence type="ECO:0000259" key="3">
    <source>
        <dbReference type="PROSITE" id="PS51747"/>
    </source>
</evidence>
<protein>
    <submittedName>
        <fullName evidence="4">Putative inactive tRNA-specific adenosine deaminase 3</fullName>
    </submittedName>
</protein>
<feature type="non-terminal residue" evidence="4">
    <location>
        <position position="1"/>
    </location>
</feature>
<dbReference type="GO" id="GO:0008033">
    <property type="term" value="P:tRNA processing"/>
    <property type="evidence" value="ECO:0007669"/>
    <property type="project" value="UniProtKB-KW"/>
</dbReference>
<organism evidence="4 5">
    <name type="scientific">Brachionus plicatilis</name>
    <name type="common">Marine rotifer</name>
    <name type="synonym">Brachionus muelleri</name>
    <dbReference type="NCBI Taxonomy" id="10195"/>
    <lineage>
        <taxon>Eukaryota</taxon>
        <taxon>Metazoa</taxon>
        <taxon>Spiralia</taxon>
        <taxon>Gnathifera</taxon>
        <taxon>Rotifera</taxon>
        <taxon>Eurotatoria</taxon>
        <taxon>Monogononta</taxon>
        <taxon>Pseudotrocha</taxon>
        <taxon>Ploima</taxon>
        <taxon>Brachionidae</taxon>
        <taxon>Brachionus</taxon>
    </lineage>
</organism>
<dbReference type="Gene3D" id="3.40.140.10">
    <property type="entry name" value="Cytidine Deaminase, domain 2"/>
    <property type="match status" value="1"/>
</dbReference>
<dbReference type="PROSITE" id="PS51747">
    <property type="entry name" value="CYT_DCMP_DEAMINASES_2"/>
    <property type="match status" value="1"/>
</dbReference>
<dbReference type="InterPro" id="IPR016193">
    <property type="entry name" value="Cytidine_deaminase-like"/>
</dbReference>
<evidence type="ECO:0000313" key="5">
    <source>
        <dbReference type="Proteomes" id="UP000276133"/>
    </source>
</evidence>
<dbReference type="SUPFAM" id="SSF53927">
    <property type="entry name" value="Cytidine deaminase-like"/>
    <property type="match status" value="1"/>
</dbReference>
<keyword evidence="1" id="KW-0819">tRNA processing</keyword>
<dbReference type="STRING" id="10195.A0A3M7P595"/>
<comment type="caution">
    <text evidence="4">The sequence shown here is derived from an EMBL/GenBank/DDBJ whole genome shotgun (WGS) entry which is preliminary data.</text>
</comment>
<dbReference type="AlphaFoldDB" id="A0A3M7P595"/>
<dbReference type="GO" id="GO:0005737">
    <property type="term" value="C:cytoplasm"/>
    <property type="evidence" value="ECO:0007669"/>
    <property type="project" value="TreeGrafter"/>
</dbReference>
<sequence length="290" mass="34080">CLSVWSNSHNNKKVSYLVNKLTDLYPVSGYAPKFKRIRKSNSKLQIILSEKDKFGDLPDDIKNILDNFIEIELPVDKILTKKQFEIVSSKYWPINFHLNKYVESLLDLSFMKNECEILNHDFYSRLVLDLSETKKSHSAALIVDSRNDILVASGFDQRNSHPLRHSVMQAIDNVSKRQTKEFTNENYNYKDPIEEDFAEENSELYKKFSKKLDDKDYLCTNYYAYLTHEPCSMCSMALTRYGYLSTKFKLHCQPNLNHNYEVFEADNFHLDSQFKACFAFGELMHPDFFE</sequence>
<evidence type="ECO:0000256" key="2">
    <source>
        <dbReference type="ARBA" id="ARBA00038160"/>
    </source>
</evidence>
<reference evidence="4 5" key="1">
    <citation type="journal article" date="2018" name="Sci. Rep.">
        <title>Genomic signatures of local adaptation to the degree of environmental predictability in rotifers.</title>
        <authorList>
            <person name="Franch-Gras L."/>
            <person name="Hahn C."/>
            <person name="Garcia-Roger E.M."/>
            <person name="Carmona M.J."/>
            <person name="Serra M."/>
            <person name="Gomez A."/>
        </authorList>
    </citation>
    <scope>NUCLEOTIDE SEQUENCE [LARGE SCALE GENOMIC DNA]</scope>
    <source>
        <strain evidence="4">HYR1</strain>
    </source>
</reference>
<dbReference type="PANTHER" id="PTHR11079:SF156">
    <property type="entry name" value="INACTIVE TRNA-SPECIFIC ADENOSINE DEAMINASE-LIKE PROTEIN 3-RELATED"/>
    <property type="match status" value="1"/>
</dbReference>
<dbReference type="Proteomes" id="UP000276133">
    <property type="component" value="Unassembled WGS sequence"/>
</dbReference>
<proteinExistence type="inferred from homology"/>
<dbReference type="Pfam" id="PF00383">
    <property type="entry name" value="dCMP_cyt_deam_1"/>
    <property type="match status" value="1"/>
</dbReference>
<feature type="domain" description="CMP/dCMP-type deaminase" evidence="3">
    <location>
        <begin position="118"/>
        <end position="263"/>
    </location>
</feature>
<comment type="similarity">
    <text evidence="2">Belongs to the cytidine and deoxycytidylate deaminase family. ADAT3 subfamily.</text>
</comment>
<evidence type="ECO:0000313" key="4">
    <source>
        <dbReference type="EMBL" id="RMZ94248.1"/>
    </source>
</evidence>
<gene>
    <name evidence="4" type="ORF">BpHYR1_011926</name>
</gene>